<dbReference type="EMBL" id="QLMH01000017">
    <property type="protein sequence ID" value="RAK16637.1"/>
    <property type="molecule type" value="Genomic_DNA"/>
</dbReference>
<dbReference type="Proteomes" id="UP000248555">
    <property type="component" value="Unassembled WGS sequence"/>
</dbReference>
<accession>A0A327Y838</accession>
<protein>
    <submittedName>
        <fullName evidence="1">Uncharacterized protein</fullName>
    </submittedName>
</protein>
<dbReference type="RefSeq" id="WP_111646198.1">
    <property type="nucleotide sequence ID" value="NZ_QLMH01000017.1"/>
</dbReference>
<evidence type="ECO:0000313" key="2">
    <source>
        <dbReference type="Proteomes" id="UP000248555"/>
    </source>
</evidence>
<proteinExistence type="predicted"/>
<name>A0A327Y838_9BACL</name>
<dbReference type="AlphaFoldDB" id="A0A327Y838"/>
<keyword evidence="2" id="KW-1185">Reference proteome</keyword>
<sequence>MAALVHKMTTALHSFHMFTKQLISQITNMHLMSYQAVQDIDLAISKLTKVSQELNEKIKVFQLEQ</sequence>
<reference evidence="1 2" key="1">
    <citation type="submission" date="2018-06" db="EMBL/GenBank/DDBJ databases">
        <title>Genomic Encyclopedia of Type Strains, Phase III (KMG-III): the genomes of soil and plant-associated and newly described type strains.</title>
        <authorList>
            <person name="Whitman W."/>
        </authorList>
    </citation>
    <scope>NUCLEOTIDE SEQUENCE [LARGE SCALE GENOMIC DNA]</scope>
    <source>
        <strain evidence="1 2">CGMCC 1.8979</strain>
    </source>
</reference>
<comment type="caution">
    <text evidence="1">The sequence shown here is derived from an EMBL/GenBank/DDBJ whole genome shotgun (WGS) entry which is preliminary data.</text>
</comment>
<dbReference type="OrthoDB" id="1634477at2"/>
<organism evidence="1 2">
    <name type="scientific">Paranoxybacillus vitaminiphilus</name>
    <dbReference type="NCBI Taxonomy" id="581036"/>
    <lineage>
        <taxon>Bacteria</taxon>
        <taxon>Bacillati</taxon>
        <taxon>Bacillota</taxon>
        <taxon>Bacilli</taxon>
        <taxon>Bacillales</taxon>
        <taxon>Anoxybacillaceae</taxon>
        <taxon>Paranoxybacillus</taxon>
    </lineage>
</organism>
<evidence type="ECO:0000313" key="1">
    <source>
        <dbReference type="EMBL" id="RAK16637.1"/>
    </source>
</evidence>
<gene>
    <name evidence="1" type="ORF">B0I26_11752</name>
</gene>